<dbReference type="RefSeq" id="WP_070977350.1">
    <property type="nucleotide sequence ID" value="NZ_CP043420.1"/>
</dbReference>
<protein>
    <submittedName>
        <fullName evidence="3">DUF1285 domain-containing protein</fullName>
    </submittedName>
</protein>
<name>A0A1S1NW77_9GAMM</name>
<accession>A0A1S1NW77</accession>
<evidence type="ECO:0000259" key="2">
    <source>
        <dbReference type="Pfam" id="PF21028"/>
    </source>
</evidence>
<dbReference type="EMBL" id="CP043420">
    <property type="protein sequence ID" value="QEL10978.1"/>
    <property type="molecule type" value="Genomic_DNA"/>
</dbReference>
<organism evidence="3 4">
    <name type="scientific">Kushneria phosphatilytica</name>
    <dbReference type="NCBI Taxonomy" id="657387"/>
    <lineage>
        <taxon>Bacteria</taxon>
        <taxon>Pseudomonadati</taxon>
        <taxon>Pseudomonadota</taxon>
        <taxon>Gammaproteobacteria</taxon>
        <taxon>Oceanospirillales</taxon>
        <taxon>Halomonadaceae</taxon>
        <taxon>Kushneria</taxon>
    </lineage>
</organism>
<proteinExistence type="predicted"/>
<dbReference type="KEGG" id="kuy:FY550_07440"/>
<evidence type="ECO:0000313" key="3">
    <source>
        <dbReference type="EMBL" id="QEL10978.1"/>
    </source>
</evidence>
<dbReference type="Gene3D" id="3.10.540.10">
    <property type="entry name" value="duf1285 like domain"/>
    <property type="match status" value="1"/>
</dbReference>
<dbReference type="OrthoDB" id="3078366at2"/>
<sequence>MSTPFPFGTRIATLADDDNRLPPLMDWQPPLCGDIDMRIDRRGEWWHEGRHVAHPRVMRQLSRLLRREADGMYYLVTPVEKWRIQVEDQPFIIIDAHRELDEHGGPAWWLMTNAGDRLMLGNQHRLESDSEGRPPVVEIRFGLQARLGNSVFMALIDCGEIRSIDACHELGLESNGVWQPLGNLPPDTADMPIQEFSG</sequence>
<dbReference type="Pfam" id="PF06938">
    <property type="entry name" value="DUF1285_N"/>
    <property type="match status" value="1"/>
</dbReference>
<dbReference type="Pfam" id="PF21028">
    <property type="entry name" value="DUF1285_C"/>
    <property type="match status" value="1"/>
</dbReference>
<evidence type="ECO:0000313" key="4">
    <source>
        <dbReference type="Proteomes" id="UP000322553"/>
    </source>
</evidence>
<gene>
    <name evidence="3" type="ORF">FY550_07440</name>
</gene>
<feature type="domain" description="DUF1285" evidence="2">
    <location>
        <begin position="90"/>
        <end position="179"/>
    </location>
</feature>
<dbReference type="InterPro" id="IPR048342">
    <property type="entry name" value="DUF1285_C"/>
</dbReference>
<dbReference type="STRING" id="657387.BH688_03685"/>
<evidence type="ECO:0000259" key="1">
    <source>
        <dbReference type="Pfam" id="PF06938"/>
    </source>
</evidence>
<reference evidence="3 4" key="1">
    <citation type="submission" date="2019-08" db="EMBL/GenBank/DDBJ databases">
        <title>Complete genome sequence of Kushneria sp. YCWA18, a halophilic phosphate-solubilizing bacterium isolated from Daqiao saltern in China.</title>
        <authorList>
            <person name="Du G.-X."/>
            <person name="Qu L.-Y."/>
        </authorList>
    </citation>
    <scope>NUCLEOTIDE SEQUENCE [LARGE SCALE GENOMIC DNA]</scope>
    <source>
        <strain evidence="3 4">YCWA18</strain>
    </source>
</reference>
<feature type="domain" description="DUF1285" evidence="1">
    <location>
        <begin position="22"/>
        <end position="88"/>
    </location>
</feature>
<dbReference type="InterPro" id="IPR048341">
    <property type="entry name" value="DUF1285_N"/>
</dbReference>
<dbReference type="AlphaFoldDB" id="A0A1S1NW77"/>
<dbReference type="InterPro" id="IPR023361">
    <property type="entry name" value="DUF1285_beta_roll_sf"/>
</dbReference>
<keyword evidence="4" id="KW-1185">Reference proteome</keyword>
<dbReference type="Proteomes" id="UP000322553">
    <property type="component" value="Chromosome"/>
</dbReference>
<dbReference type="Gene3D" id="2.30.270.10">
    <property type="entry name" value="duf1285 protein"/>
    <property type="match status" value="1"/>
</dbReference>